<dbReference type="Gene3D" id="2.60.120.10">
    <property type="entry name" value="Jelly Rolls"/>
    <property type="match status" value="1"/>
</dbReference>
<sequence>MVLRRRRLCHHQSELGRAAKEDGYPADAVVETFDSTLAGCHGNQAEFDQMRLRFQERFTFPVDCVACVVSGETVVDLEDLLGSDDSKVIRIVLTTGDCIVFPAGLVRKAYINEDYKSAFIMKVKSGSPG</sequence>
<comment type="caution">
    <text evidence="1">The sequence shown here is derived from an EMBL/GenBank/DDBJ whole genome shotgun (WGS) entry which is preliminary data.</text>
</comment>
<evidence type="ECO:0000313" key="1">
    <source>
        <dbReference type="EMBL" id="KTB45660.1"/>
    </source>
</evidence>
<gene>
    <name evidence="1" type="ORF">WG66_1764</name>
</gene>
<dbReference type="InterPro" id="IPR014710">
    <property type="entry name" value="RmlC-like_jellyroll"/>
</dbReference>
<dbReference type="InterPro" id="IPR011051">
    <property type="entry name" value="RmlC_Cupin_sf"/>
</dbReference>
<reference evidence="1 2" key="1">
    <citation type="submission" date="2015-12" db="EMBL/GenBank/DDBJ databases">
        <title>Draft genome sequence of Moniliophthora roreri, the causal agent of frosty pod rot of cacao.</title>
        <authorList>
            <person name="Aime M.C."/>
            <person name="Diaz-Valderrama J.R."/>
            <person name="Kijpornyongpan T."/>
            <person name="Phillips-Mora W."/>
        </authorList>
    </citation>
    <scope>NUCLEOTIDE SEQUENCE [LARGE SCALE GENOMIC DNA]</scope>
    <source>
        <strain evidence="1 2">MCA 2952</strain>
    </source>
</reference>
<organism evidence="1 2">
    <name type="scientific">Moniliophthora roreri</name>
    <name type="common">Frosty pod rot fungus</name>
    <name type="synonym">Monilia roreri</name>
    <dbReference type="NCBI Taxonomy" id="221103"/>
    <lineage>
        <taxon>Eukaryota</taxon>
        <taxon>Fungi</taxon>
        <taxon>Dikarya</taxon>
        <taxon>Basidiomycota</taxon>
        <taxon>Agaricomycotina</taxon>
        <taxon>Agaricomycetes</taxon>
        <taxon>Agaricomycetidae</taxon>
        <taxon>Agaricales</taxon>
        <taxon>Marasmiineae</taxon>
        <taxon>Marasmiaceae</taxon>
        <taxon>Moniliophthora</taxon>
    </lineage>
</organism>
<evidence type="ECO:0000313" key="2">
    <source>
        <dbReference type="Proteomes" id="UP000054988"/>
    </source>
</evidence>
<dbReference type="Proteomes" id="UP000054988">
    <property type="component" value="Unassembled WGS sequence"/>
</dbReference>
<accession>A0A0W0GAR7</accession>
<dbReference type="InterPro" id="IPR004313">
    <property type="entry name" value="ARD"/>
</dbReference>
<dbReference type="SUPFAM" id="SSF51182">
    <property type="entry name" value="RmlC-like cupins"/>
    <property type="match status" value="1"/>
</dbReference>
<proteinExistence type="predicted"/>
<dbReference type="AlphaFoldDB" id="A0A0W0GAR7"/>
<dbReference type="GO" id="GO:0010309">
    <property type="term" value="F:acireductone dioxygenase [iron(II)-requiring] activity"/>
    <property type="evidence" value="ECO:0007669"/>
    <property type="project" value="InterPro"/>
</dbReference>
<protein>
    <submittedName>
        <fullName evidence="1">Uncharacterized protein</fullName>
    </submittedName>
</protein>
<dbReference type="Pfam" id="PF03079">
    <property type="entry name" value="ARD"/>
    <property type="match status" value="1"/>
</dbReference>
<dbReference type="EMBL" id="LATX01000649">
    <property type="protein sequence ID" value="KTB45660.1"/>
    <property type="molecule type" value="Genomic_DNA"/>
</dbReference>
<name>A0A0W0GAR7_MONRR</name>